<evidence type="ECO:0000256" key="4">
    <source>
        <dbReference type="ARBA" id="ARBA00023004"/>
    </source>
</evidence>
<dbReference type="SUPFAM" id="SSF142984">
    <property type="entry name" value="Nqo1 middle domain-like"/>
    <property type="match status" value="1"/>
</dbReference>
<dbReference type="FunFam" id="3.40.50.11540:FF:000001">
    <property type="entry name" value="NADH dehydrogenase [ubiquinone] flavoprotein 1, mitochondrial"/>
    <property type="match status" value="1"/>
</dbReference>
<feature type="domain" description="NADH-ubiquinone oxidoreductase 51kDa subunit iron-sulphur binding" evidence="6">
    <location>
        <begin position="440"/>
        <end position="485"/>
    </location>
</feature>
<dbReference type="Pfam" id="PF01512">
    <property type="entry name" value="Complex1_51K"/>
    <property type="match status" value="1"/>
</dbReference>
<dbReference type="FunFam" id="1.20.1440.230:FF:000001">
    <property type="entry name" value="Mitochondrial NADH dehydrogenase flavoprotein 1"/>
    <property type="match status" value="1"/>
</dbReference>
<gene>
    <name evidence="7" type="ORF">EDD75_0970</name>
</gene>
<accession>A0A3N5ANE3</accession>
<keyword evidence="8" id="KW-1185">Reference proteome</keyword>
<reference evidence="7 8" key="1">
    <citation type="submission" date="2018-11" db="EMBL/GenBank/DDBJ databases">
        <title>Genomic Encyclopedia of Type Strains, Phase IV (KMG-IV): sequencing the most valuable type-strain genomes for metagenomic binning, comparative biology and taxonomic classification.</title>
        <authorList>
            <person name="Goeker M."/>
        </authorList>
    </citation>
    <scope>NUCLEOTIDE SEQUENCE [LARGE SCALE GENOMIC DNA]</scope>
    <source>
        <strain evidence="7 8">DSM 102936</strain>
    </source>
</reference>
<dbReference type="SUPFAM" id="SSF142019">
    <property type="entry name" value="Nqo1 FMN-binding domain-like"/>
    <property type="match status" value="1"/>
</dbReference>
<dbReference type="CDD" id="cd02980">
    <property type="entry name" value="TRX_Fd_family"/>
    <property type="match status" value="1"/>
</dbReference>
<dbReference type="GO" id="GO:0051539">
    <property type="term" value="F:4 iron, 4 sulfur cluster binding"/>
    <property type="evidence" value="ECO:0007669"/>
    <property type="project" value="UniProtKB-KW"/>
</dbReference>
<keyword evidence="4" id="KW-0408">Iron</keyword>
<dbReference type="PROSITE" id="PS00645">
    <property type="entry name" value="COMPLEX1_51K_2"/>
    <property type="match status" value="1"/>
</dbReference>
<dbReference type="GO" id="GO:0008137">
    <property type="term" value="F:NADH dehydrogenase (ubiquinone) activity"/>
    <property type="evidence" value="ECO:0007669"/>
    <property type="project" value="InterPro"/>
</dbReference>
<dbReference type="PANTHER" id="PTHR43578">
    <property type="entry name" value="NADH-QUINONE OXIDOREDUCTASE SUBUNIT F"/>
    <property type="match status" value="1"/>
</dbReference>
<name>A0A3N5ANE3_9THEO</name>
<organism evidence="7 8">
    <name type="scientific">Thermodesulfitimonas autotrophica</name>
    <dbReference type="NCBI Taxonomy" id="1894989"/>
    <lineage>
        <taxon>Bacteria</taxon>
        <taxon>Bacillati</taxon>
        <taxon>Bacillota</taxon>
        <taxon>Clostridia</taxon>
        <taxon>Thermoanaerobacterales</taxon>
        <taxon>Thermoanaerobacteraceae</taxon>
        <taxon>Thermodesulfitimonas</taxon>
    </lineage>
</organism>
<sequence>MGEAYTVFVCAETPCLSMGSEDVYRAFEAEVKRQGLSNVAVEISGCHGHGLCNHGPSVVVEPEGIFYLGVRPEDVPEIVSAHLRDGRPVERLLYRDPKSGRLIARYHDVDFYRKQCRVILRNCGRINPEKIDHYIAAGGYRALAKALLKMTPEQVIEEIKRSGLRGRGGAGFPTGRKWEFARNVCSPEKFIICNADEGDPGAFMDRSVLEADPHAVIEGLTIGGYAIGATTGFIYVRAEYPLAVKRLRIALDQARAKGFLGKNILGSGFTFDIYLKEGAGAFVCGEETALIASIESQRGMPRPRPPYPAQAGLAGKPTTINNVKTLASVPIIIDRGAAWFAGIGSEKSKGTTVLALSGKIVNAGLVEVPMGTSLSTIIYDIGGGIPDGKRLKAVQTGGPSGGCIPARIPDTPVDFESLAMVGSIMGSGGMVVMDEETCMVEVARYFLSFTQAESCGKCVPCRLGTKQMLEILTRITEGKGQEGDVETLLKIARTVKETSLCGLGQTCPNPVLSTIHYFRDEYEAHIKEKRCPASNWERLPLKSRRGVRAPR</sequence>
<dbReference type="EMBL" id="RKRE01000002">
    <property type="protein sequence ID" value="RPF46716.1"/>
    <property type="molecule type" value="Genomic_DNA"/>
</dbReference>
<protein>
    <submittedName>
        <fullName evidence="7">NADH-quinone oxidoreductase subunit F/NADP-reducing hydrogenase subunit HndC</fullName>
    </submittedName>
</protein>
<evidence type="ECO:0000259" key="6">
    <source>
        <dbReference type="SMART" id="SM00928"/>
    </source>
</evidence>
<dbReference type="Gene3D" id="3.40.50.11540">
    <property type="entry name" value="NADH-ubiquinone oxidoreductase 51kDa subunit"/>
    <property type="match status" value="1"/>
</dbReference>
<dbReference type="GO" id="GO:0010181">
    <property type="term" value="F:FMN binding"/>
    <property type="evidence" value="ECO:0007669"/>
    <property type="project" value="InterPro"/>
</dbReference>
<dbReference type="Gene3D" id="3.10.20.600">
    <property type="match status" value="1"/>
</dbReference>
<dbReference type="AlphaFoldDB" id="A0A3N5ANE3"/>
<evidence type="ECO:0000256" key="2">
    <source>
        <dbReference type="ARBA" id="ARBA00022485"/>
    </source>
</evidence>
<dbReference type="InterPro" id="IPR036249">
    <property type="entry name" value="Thioredoxin-like_sf"/>
</dbReference>
<dbReference type="InterPro" id="IPR037225">
    <property type="entry name" value="Nuo51_FMN-bd_sf"/>
</dbReference>
<comment type="similarity">
    <text evidence="1">Belongs to the complex I 51 kDa subunit family.</text>
</comment>
<evidence type="ECO:0000256" key="3">
    <source>
        <dbReference type="ARBA" id="ARBA00022723"/>
    </source>
</evidence>
<keyword evidence="3" id="KW-0479">Metal-binding</keyword>
<dbReference type="InterPro" id="IPR011538">
    <property type="entry name" value="Nuo51_FMN-bd"/>
</dbReference>
<dbReference type="RefSeq" id="WP_123928834.1">
    <property type="nucleotide sequence ID" value="NZ_RKRE01000002.1"/>
</dbReference>
<dbReference type="GO" id="GO:0046872">
    <property type="term" value="F:metal ion binding"/>
    <property type="evidence" value="ECO:0007669"/>
    <property type="project" value="UniProtKB-KW"/>
</dbReference>
<dbReference type="Pfam" id="PF10589">
    <property type="entry name" value="NADH_4Fe-4S"/>
    <property type="match status" value="1"/>
</dbReference>
<proteinExistence type="inferred from homology"/>
<dbReference type="SUPFAM" id="SSF140490">
    <property type="entry name" value="Nqo1C-terminal domain-like"/>
    <property type="match status" value="1"/>
</dbReference>
<dbReference type="SMART" id="SM00928">
    <property type="entry name" value="NADH_4Fe-4S"/>
    <property type="match status" value="1"/>
</dbReference>
<dbReference type="Gene3D" id="3.40.30.10">
    <property type="entry name" value="Glutaredoxin"/>
    <property type="match status" value="1"/>
</dbReference>
<evidence type="ECO:0000256" key="1">
    <source>
        <dbReference type="ARBA" id="ARBA00007523"/>
    </source>
</evidence>
<dbReference type="InterPro" id="IPR037207">
    <property type="entry name" value="Nuop51_4Fe4S-bd_sf"/>
</dbReference>
<evidence type="ECO:0000313" key="8">
    <source>
        <dbReference type="Proteomes" id="UP000282654"/>
    </source>
</evidence>
<dbReference type="NCBIfam" id="NF010120">
    <property type="entry name" value="PRK13596.1"/>
    <property type="match status" value="1"/>
</dbReference>
<dbReference type="PANTHER" id="PTHR43578:SF3">
    <property type="entry name" value="NADH-QUINONE OXIDOREDUCTASE SUBUNIT F"/>
    <property type="match status" value="1"/>
</dbReference>
<comment type="caution">
    <text evidence="7">The sequence shown here is derived from an EMBL/GenBank/DDBJ whole genome shotgun (WGS) entry which is preliminary data.</text>
</comment>
<evidence type="ECO:0000256" key="5">
    <source>
        <dbReference type="ARBA" id="ARBA00023014"/>
    </source>
</evidence>
<dbReference type="InterPro" id="IPR019575">
    <property type="entry name" value="Nuop51_4Fe4S-bd"/>
</dbReference>
<dbReference type="Gene3D" id="1.20.1440.230">
    <property type="entry name" value="NADH-ubiquinone oxidoreductase 51kDa subunit, iron-sulphur binding domain"/>
    <property type="match status" value="1"/>
</dbReference>
<keyword evidence="5" id="KW-0411">Iron-sulfur</keyword>
<keyword evidence="2" id="KW-0004">4Fe-4S</keyword>
<dbReference type="Gene3D" id="6.10.250.1450">
    <property type="match status" value="1"/>
</dbReference>
<evidence type="ECO:0000313" key="7">
    <source>
        <dbReference type="EMBL" id="RPF46716.1"/>
    </source>
</evidence>
<dbReference type="InterPro" id="IPR001949">
    <property type="entry name" value="NADH-UbQ_OxRdtase_51kDa_CS"/>
</dbReference>
<dbReference type="Proteomes" id="UP000282654">
    <property type="component" value="Unassembled WGS sequence"/>
</dbReference>
<dbReference type="SUPFAM" id="SSF52833">
    <property type="entry name" value="Thioredoxin-like"/>
    <property type="match status" value="1"/>
</dbReference>